<evidence type="ECO:0000256" key="5">
    <source>
        <dbReference type="ARBA" id="ARBA00022723"/>
    </source>
</evidence>
<keyword evidence="6 17" id="KW-0547">Nucleotide-binding</keyword>
<evidence type="ECO:0000313" key="22">
    <source>
        <dbReference type="EMBL" id="GGJ19648.1"/>
    </source>
</evidence>
<evidence type="ECO:0000256" key="15">
    <source>
        <dbReference type="ARBA" id="ARBA00048238"/>
    </source>
</evidence>
<dbReference type="SUPFAM" id="SSF53613">
    <property type="entry name" value="Ribokinase-like"/>
    <property type="match status" value="1"/>
</dbReference>
<evidence type="ECO:0000256" key="8">
    <source>
        <dbReference type="ARBA" id="ARBA00022857"/>
    </source>
</evidence>
<keyword evidence="13" id="KW-0511">Multifunctional enzyme</keyword>
<evidence type="ECO:0000259" key="20">
    <source>
        <dbReference type="PROSITE" id="PS51383"/>
    </source>
</evidence>
<keyword evidence="8 17" id="KW-0521">NADP</keyword>
<feature type="binding site" evidence="17">
    <location>
        <position position="420"/>
    </location>
    <ligand>
        <name>AMP</name>
        <dbReference type="ChEBI" id="CHEBI:456215"/>
    </ligand>
</feature>
<dbReference type="EC" id="4.2.1.136" evidence="19"/>
<evidence type="ECO:0000256" key="13">
    <source>
        <dbReference type="ARBA" id="ARBA00023268"/>
    </source>
</evidence>
<name>A0A917KLH3_9ACTN</name>
<keyword evidence="12 17" id="KW-0456">Lyase</keyword>
<feature type="binding site" evidence="17">
    <location>
        <position position="353"/>
    </location>
    <ligand>
        <name>(6S)-NADPHX</name>
        <dbReference type="ChEBI" id="CHEBI:64076"/>
    </ligand>
</feature>
<dbReference type="InterPro" id="IPR030677">
    <property type="entry name" value="Nnr"/>
</dbReference>
<dbReference type="PIRSF" id="PIRSF017184">
    <property type="entry name" value="Nnr"/>
    <property type="match status" value="1"/>
</dbReference>
<feature type="binding site" evidence="17">
    <location>
        <position position="421"/>
    </location>
    <ligand>
        <name>(6S)-NADPHX</name>
        <dbReference type="ChEBI" id="CHEBI:64076"/>
    </ligand>
</feature>
<keyword evidence="9 18" id="KW-0630">Potassium</keyword>
<dbReference type="GO" id="GO:0046872">
    <property type="term" value="F:metal ion binding"/>
    <property type="evidence" value="ECO:0007669"/>
    <property type="project" value="UniProtKB-UniRule"/>
</dbReference>
<dbReference type="FunFam" id="3.40.50.10260:FF:000008">
    <property type="entry name" value="Multifunctional fusion protein"/>
    <property type="match status" value="1"/>
</dbReference>
<dbReference type="InterPro" id="IPR029056">
    <property type="entry name" value="Ribokinase-like"/>
</dbReference>
<evidence type="ECO:0000256" key="17">
    <source>
        <dbReference type="HAMAP-Rule" id="MF_01965"/>
    </source>
</evidence>
<sequence>MRTAYSVETVRTAERELMATLPDGALMQRAAAGLAAACADLLGRVYGRRVVLLVGSGDNGGDALYAGARLARRGAAVTAVLLSPERAHSGGLAALRRAGGLAVKADSGDDVISRISHADLVLDGIVGIGGKGGLRPDAARLAGAAHRSRAAVVAVDLPSGVEAGSGEVLGEAVRADLTVTFGTHKPGLLIDPARELAGSVRLVPIGLELPVEPELEALQHADVAGLLPSPGAESDKYRRGVVGIAAGSARYPGAAVLAVAGALRGGAGAVRYVGPADAAVISRFPEALVSDRGPHKAGRVQAWVTGPGAGDDAATVAEVLAEDVPVLLDADGLRLADRDAVRARTAPTLMTPHAGEAAALLGVQRAEVEGARLSAVRELAARYDATVLLKGSTTLVADPGGGAVRVNATGTAWLATAGSGDVLSGLAGSLLASGLPAKDAGSAAAYLHGLAGRYAADGAPAGAHDIAAAIPAAWRDVRDAGV</sequence>
<dbReference type="PANTHER" id="PTHR12592">
    <property type="entry name" value="ATP-DEPENDENT (S)-NAD(P)H-HYDRATE DEHYDRATASE FAMILY MEMBER"/>
    <property type="match status" value="1"/>
</dbReference>
<dbReference type="FunFam" id="3.40.1190.20:FF:000052">
    <property type="entry name" value="Multifunctional fusion protein"/>
    <property type="match status" value="1"/>
</dbReference>
<feature type="domain" description="YjeF C-terminal" evidence="20">
    <location>
        <begin position="219"/>
        <end position="477"/>
    </location>
</feature>
<gene>
    <name evidence="17" type="primary">nnrD</name>
    <name evidence="18" type="synonym">nnrE</name>
    <name evidence="22" type="ORF">GCM10010121_033260</name>
</gene>
<evidence type="ECO:0000256" key="1">
    <source>
        <dbReference type="ARBA" id="ARBA00000013"/>
    </source>
</evidence>
<organism evidence="22 23">
    <name type="scientific">Streptomyces brasiliensis</name>
    <dbReference type="NCBI Taxonomy" id="1954"/>
    <lineage>
        <taxon>Bacteria</taxon>
        <taxon>Bacillati</taxon>
        <taxon>Actinomycetota</taxon>
        <taxon>Actinomycetes</taxon>
        <taxon>Kitasatosporales</taxon>
        <taxon>Streptomycetaceae</taxon>
        <taxon>Streptomyces</taxon>
    </lineage>
</organism>
<evidence type="ECO:0000256" key="3">
    <source>
        <dbReference type="ARBA" id="ARBA00006001"/>
    </source>
</evidence>
<keyword evidence="7 17" id="KW-0067">ATP-binding</keyword>
<dbReference type="CDD" id="cd01171">
    <property type="entry name" value="YXKO-related"/>
    <property type="match status" value="1"/>
</dbReference>
<feature type="binding site" evidence="17">
    <location>
        <position position="254"/>
    </location>
    <ligand>
        <name>(6S)-NADPHX</name>
        <dbReference type="ChEBI" id="CHEBI:64076"/>
    </ligand>
</feature>
<comment type="function">
    <text evidence="17">Catalyzes the dehydration of the S-form of NAD(P)HX at the expense of ADP, which is converted to AMP. Together with NAD(P)HX epimerase, which catalyzes the epimerization of the S- and R-forms, the enzyme allows the repair of both epimers of NAD(P)HX, a damaged form of NAD(P)H that is a result of enzymatic or heat-dependent hydration.</text>
</comment>
<accession>A0A917KLH3</accession>
<evidence type="ECO:0000256" key="7">
    <source>
        <dbReference type="ARBA" id="ARBA00022840"/>
    </source>
</evidence>
<protein>
    <recommendedName>
        <fullName evidence="19">Bifunctional NAD(P)H-hydrate repair enzyme</fullName>
    </recommendedName>
    <alternativeName>
        <fullName evidence="19">Nicotinamide nucleotide repair protein</fullName>
    </alternativeName>
    <domain>
        <recommendedName>
            <fullName evidence="19">ADP-dependent (S)-NAD(P)H-hydrate dehydratase</fullName>
            <ecNumber evidence="19">4.2.1.136</ecNumber>
        </recommendedName>
        <alternativeName>
            <fullName evidence="19">ADP-dependent NAD(P)HX dehydratase</fullName>
        </alternativeName>
    </domain>
    <domain>
        <recommendedName>
            <fullName evidence="19">NAD(P)H-hydrate epimerase</fullName>
            <ecNumber evidence="19">5.1.99.6</ecNumber>
        </recommendedName>
    </domain>
</protein>
<feature type="domain" description="YjeF N-terminal" evidence="21">
    <location>
        <begin position="10"/>
        <end position="213"/>
    </location>
</feature>
<feature type="binding site" evidence="18">
    <location>
        <position position="123"/>
    </location>
    <ligand>
        <name>K(+)</name>
        <dbReference type="ChEBI" id="CHEBI:29103"/>
    </ligand>
</feature>
<comment type="similarity">
    <text evidence="18">Belongs to the NnrE/AIBP family.</text>
</comment>
<evidence type="ECO:0000256" key="6">
    <source>
        <dbReference type="ARBA" id="ARBA00022741"/>
    </source>
</evidence>
<evidence type="ECO:0000256" key="16">
    <source>
        <dbReference type="ARBA" id="ARBA00049209"/>
    </source>
</evidence>
<comment type="cofactor">
    <cofactor evidence="18 19">
        <name>K(+)</name>
        <dbReference type="ChEBI" id="CHEBI:29103"/>
    </cofactor>
    <text evidence="18 19">Binds 1 potassium ion per subunit.</text>
</comment>
<comment type="similarity">
    <text evidence="4 19">In the C-terminal section; belongs to the NnrD/CARKD family.</text>
</comment>
<evidence type="ECO:0000256" key="11">
    <source>
        <dbReference type="ARBA" id="ARBA00023235"/>
    </source>
</evidence>
<dbReference type="InterPro" id="IPR000631">
    <property type="entry name" value="CARKD"/>
</dbReference>
<reference evidence="22" key="1">
    <citation type="journal article" date="2014" name="Int. J. Syst. Evol. Microbiol.">
        <title>Complete genome sequence of Corynebacterium casei LMG S-19264T (=DSM 44701T), isolated from a smear-ripened cheese.</title>
        <authorList>
            <consortium name="US DOE Joint Genome Institute (JGI-PGF)"/>
            <person name="Walter F."/>
            <person name="Albersmeier A."/>
            <person name="Kalinowski J."/>
            <person name="Ruckert C."/>
        </authorList>
    </citation>
    <scope>NUCLEOTIDE SEQUENCE</scope>
    <source>
        <strain evidence="22">JCM 3086</strain>
    </source>
</reference>
<reference evidence="22" key="2">
    <citation type="submission" date="2020-09" db="EMBL/GenBank/DDBJ databases">
        <authorList>
            <person name="Sun Q."/>
            <person name="Ohkuma M."/>
        </authorList>
    </citation>
    <scope>NUCLEOTIDE SEQUENCE</scope>
    <source>
        <strain evidence="22">JCM 3086</strain>
    </source>
</reference>
<dbReference type="GO" id="GO:0052855">
    <property type="term" value="F:ADP-dependent NAD(P)H-hydrate dehydratase activity"/>
    <property type="evidence" value="ECO:0007669"/>
    <property type="project" value="UniProtKB-UniRule"/>
</dbReference>
<feature type="binding site" evidence="17">
    <location>
        <begin position="390"/>
        <end position="394"/>
    </location>
    <ligand>
        <name>AMP</name>
        <dbReference type="ChEBI" id="CHEBI:456215"/>
    </ligand>
</feature>
<comment type="catalytic activity">
    <reaction evidence="16 17 19">
        <text>(6S)-NADPHX + ADP = AMP + phosphate + NADPH + H(+)</text>
        <dbReference type="Rhea" id="RHEA:32235"/>
        <dbReference type="ChEBI" id="CHEBI:15378"/>
        <dbReference type="ChEBI" id="CHEBI:43474"/>
        <dbReference type="ChEBI" id="CHEBI:57783"/>
        <dbReference type="ChEBI" id="CHEBI:64076"/>
        <dbReference type="ChEBI" id="CHEBI:456215"/>
        <dbReference type="ChEBI" id="CHEBI:456216"/>
        <dbReference type="EC" id="4.2.1.136"/>
    </reaction>
</comment>
<evidence type="ECO:0000256" key="14">
    <source>
        <dbReference type="ARBA" id="ARBA00025153"/>
    </source>
</evidence>
<dbReference type="NCBIfam" id="TIGR00196">
    <property type="entry name" value="yjeF_cterm"/>
    <property type="match status" value="1"/>
</dbReference>
<evidence type="ECO:0000256" key="12">
    <source>
        <dbReference type="ARBA" id="ARBA00023239"/>
    </source>
</evidence>
<dbReference type="InterPro" id="IPR036652">
    <property type="entry name" value="YjeF_N_dom_sf"/>
</dbReference>
<comment type="similarity">
    <text evidence="17">Belongs to the NnrD/CARKD family.</text>
</comment>
<feature type="binding site" evidence="17">
    <location>
        <position position="308"/>
    </location>
    <ligand>
        <name>(6S)-NADPHX</name>
        <dbReference type="ChEBI" id="CHEBI:64076"/>
    </ligand>
</feature>
<keyword evidence="10 17" id="KW-0520">NAD</keyword>
<comment type="function">
    <text evidence="14 19">Bifunctional enzyme that catalyzes the epimerization of the S- and R-forms of NAD(P)HX and the dehydration of the S-form of NAD(P)HX at the expense of ADP, which is converted to AMP. This allows the repair of both epimers of NAD(P)HX, a damaged form of NAD(P)H that is a result of enzymatic or heat-dependent hydration.</text>
</comment>
<comment type="caution">
    <text evidence="18">Lacks conserved residue(s) required for the propagation of feature annotation.</text>
</comment>
<dbReference type="AlphaFoldDB" id="A0A917KLH3"/>
<dbReference type="Pfam" id="PF01256">
    <property type="entry name" value="Carb_kinase"/>
    <property type="match status" value="1"/>
</dbReference>
<evidence type="ECO:0000256" key="2">
    <source>
        <dbReference type="ARBA" id="ARBA00000909"/>
    </source>
</evidence>
<evidence type="ECO:0000256" key="19">
    <source>
        <dbReference type="PIRNR" id="PIRNR017184"/>
    </source>
</evidence>
<feature type="binding site" evidence="18">
    <location>
        <begin position="127"/>
        <end position="133"/>
    </location>
    <ligand>
        <name>(6S)-NADPHX</name>
        <dbReference type="ChEBI" id="CHEBI:64076"/>
    </ligand>
</feature>
<evidence type="ECO:0000256" key="18">
    <source>
        <dbReference type="HAMAP-Rule" id="MF_01966"/>
    </source>
</evidence>
<dbReference type="EC" id="5.1.99.6" evidence="19"/>
<comment type="catalytic activity">
    <reaction evidence="2 18 19">
        <text>(6R)-NADPHX = (6S)-NADPHX</text>
        <dbReference type="Rhea" id="RHEA:32227"/>
        <dbReference type="ChEBI" id="CHEBI:64076"/>
        <dbReference type="ChEBI" id="CHEBI:64077"/>
        <dbReference type="EC" id="5.1.99.6"/>
    </reaction>
</comment>
<dbReference type="HAMAP" id="MF_01966">
    <property type="entry name" value="NADHX_epimerase"/>
    <property type="match status" value="1"/>
</dbReference>
<keyword evidence="23" id="KW-1185">Reference proteome</keyword>
<evidence type="ECO:0000259" key="21">
    <source>
        <dbReference type="PROSITE" id="PS51385"/>
    </source>
</evidence>
<keyword evidence="5 18" id="KW-0479">Metal-binding</keyword>
<dbReference type="InterPro" id="IPR004443">
    <property type="entry name" value="YjeF_N_dom"/>
</dbReference>
<dbReference type="GO" id="GO:0005524">
    <property type="term" value="F:ATP binding"/>
    <property type="evidence" value="ECO:0007669"/>
    <property type="project" value="UniProtKB-UniRule"/>
</dbReference>
<comment type="cofactor">
    <cofactor evidence="17">
        <name>Mg(2+)</name>
        <dbReference type="ChEBI" id="CHEBI:18420"/>
    </cofactor>
</comment>
<comment type="catalytic activity">
    <reaction evidence="1 18 19">
        <text>(6R)-NADHX = (6S)-NADHX</text>
        <dbReference type="Rhea" id="RHEA:32215"/>
        <dbReference type="ChEBI" id="CHEBI:64074"/>
        <dbReference type="ChEBI" id="CHEBI:64075"/>
        <dbReference type="EC" id="5.1.99.6"/>
    </reaction>
</comment>
<dbReference type="PROSITE" id="PS51383">
    <property type="entry name" value="YJEF_C_3"/>
    <property type="match status" value="1"/>
</dbReference>
<comment type="function">
    <text evidence="18">Catalyzes the epimerization of the S- and R-forms of NAD(P)HX, a damaged form of NAD(P)H that is a result of enzymatic or heat-dependent hydration. This is a prerequisite for the S-specific NAD(P)H-hydrate dehydratase to allow the repair of both epimers of NAD(P)HX.</text>
</comment>
<evidence type="ECO:0000256" key="10">
    <source>
        <dbReference type="ARBA" id="ARBA00023027"/>
    </source>
</evidence>
<dbReference type="Proteomes" id="UP000657574">
    <property type="component" value="Unassembled WGS sequence"/>
</dbReference>
<dbReference type="PROSITE" id="PS51385">
    <property type="entry name" value="YJEF_N"/>
    <property type="match status" value="1"/>
</dbReference>
<comment type="subunit">
    <text evidence="17">Homotetramer.</text>
</comment>
<proteinExistence type="inferred from homology"/>
<dbReference type="HAMAP" id="MF_01965">
    <property type="entry name" value="NADHX_dehydratase"/>
    <property type="match status" value="1"/>
</dbReference>
<dbReference type="GO" id="GO:0052856">
    <property type="term" value="F:NAD(P)HX epimerase activity"/>
    <property type="evidence" value="ECO:0007669"/>
    <property type="project" value="UniProtKB-UniRule"/>
</dbReference>
<evidence type="ECO:0000256" key="4">
    <source>
        <dbReference type="ARBA" id="ARBA00009524"/>
    </source>
</evidence>
<keyword evidence="11 18" id="KW-0413">Isomerase</keyword>
<feature type="binding site" evidence="18">
    <location>
        <begin position="58"/>
        <end position="62"/>
    </location>
    <ligand>
        <name>(6S)-NADPHX</name>
        <dbReference type="ChEBI" id="CHEBI:64076"/>
    </ligand>
</feature>
<dbReference type="PANTHER" id="PTHR12592:SF0">
    <property type="entry name" value="ATP-DEPENDENT (S)-NAD(P)H-HYDRATE DEHYDRATASE"/>
    <property type="match status" value="1"/>
</dbReference>
<dbReference type="SUPFAM" id="SSF64153">
    <property type="entry name" value="YjeF N-terminal domain-like"/>
    <property type="match status" value="1"/>
</dbReference>
<feature type="binding site" evidence="18">
    <location>
        <position position="59"/>
    </location>
    <ligand>
        <name>K(+)</name>
        <dbReference type="ChEBI" id="CHEBI:29103"/>
    </ligand>
</feature>
<dbReference type="Gene3D" id="3.40.50.10260">
    <property type="entry name" value="YjeF N-terminal domain"/>
    <property type="match status" value="1"/>
</dbReference>
<dbReference type="RefSeq" id="WP_189311939.1">
    <property type="nucleotide sequence ID" value="NZ_BMQA01000009.1"/>
</dbReference>
<comment type="similarity">
    <text evidence="3 19">In the N-terminal section; belongs to the NnrE/AIBP family.</text>
</comment>
<dbReference type="EMBL" id="BMQA01000009">
    <property type="protein sequence ID" value="GGJ19648.1"/>
    <property type="molecule type" value="Genomic_DNA"/>
</dbReference>
<comment type="caution">
    <text evidence="22">The sequence shown here is derived from an EMBL/GenBank/DDBJ whole genome shotgun (WGS) entry which is preliminary data.</text>
</comment>
<evidence type="ECO:0000313" key="23">
    <source>
        <dbReference type="Proteomes" id="UP000657574"/>
    </source>
</evidence>
<dbReference type="NCBIfam" id="TIGR00197">
    <property type="entry name" value="yjeF_nterm"/>
    <property type="match status" value="1"/>
</dbReference>
<feature type="binding site" evidence="18">
    <location>
        <position position="156"/>
    </location>
    <ligand>
        <name>(6S)-NADPHX</name>
        <dbReference type="ChEBI" id="CHEBI:64076"/>
    </ligand>
</feature>
<dbReference type="Gene3D" id="3.40.1190.20">
    <property type="match status" value="1"/>
</dbReference>
<feature type="binding site" evidence="18">
    <location>
        <position position="159"/>
    </location>
    <ligand>
        <name>K(+)</name>
        <dbReference type="ChEBI" id="CHEBI:29103"/>
    </ligand>
</feature>
<dbReference type="GO" id="GO:0046496">
    <property type="term" value="P:nicotinamide nucleotide metabolic process"/>
    <property type="evidence" value="ECO:0007669"/>
    <property type="project" value="UniProtKB-UniRule"/>
</dbReference>
<evidence type="ECO:0000256" key="9">
    <source>
        <dbReference type="ARBA" id="ARBA00022958"/>
    </source>
</evidence>
<dbReference type="GO" id="GO:0110051">
    <property type="term" value="P:metabolite repair"/>
    <property type="evidence" value="ECO:0007669"/>
    <property type="project" value="TreeGrafter"/>
</dbReference>
<comment type="catalytic activity">
    <reaction evidence="15 17 19">
        <text>(6S)-NADHX + ADP = AMP + phosphate + NADH + H(+)</text>
        <dbReference type="Rhea" id="RHEA:32223"/>
        <dbReference type="ChEBI" id="CHEBI:15378"/>
        <dbReference type="ChEBI" id="CHEBI:43474"/>
        <dbReference type="ChEBI" id="CHEBI:57945"/>
        <dbReference type="ChEBI" id="CHEBI:64074"/>
        <dbReference type="ChEBI" id="CHEBI:456215"/>
        <dbReference type="ChEBI" id="CHEBI:456216"/>
        <dbReference type="EC" id="4.2.1.136"/>
    </reaction>
</comment>
<dbReference type="Pfam" id="PF03853">
    <property type="entry name" value="YjeF_N"/>
    <property type="match status" value="1"/>
</dbReference>